<dbReference type="Gene3D" id="3.60.10.10">
    <property type="entry name" value="Endonuclease/exonuclease/phosphatase"/>
    <property type="match status" value="1"/>
</dbReference>
<organism evidence="3 4">
    <name type="scientific">Araneus ventricosus</name>
    <name type="common">Orbweaver spider</name>
    <name type="synonym">Epeira ventricosa</name>
    <dbReference type="NCBI Taxonomy" id="182803"/>
    <lineage>
        <taxon>Eukaryota</taxon>
        <taxon>Metazoa</taxon>
        <taxon>Ecdysozoa</taxon>
        <taxon>Arthropoda</taxon>
        <taxon>Chelicerata</taxon>
        <taxon>Arachnida</taxon>
        <taxon>Araneae</taxon>
        <taxon>Araneomorphae</taxon>
        <taxon>Entelegynae</taxon>
        <taxon>Araneoidea</taxon>
        <taxon>Araneidae</taxon>
        <taxon>Araneus</taxon>
    </lineage>
</organism>
<dbReference type="SUPFAM" id="SSF56219">
    <property type="entry name" value="DNase I-like"/>
    <property type="match status" value="1"/>
</dbReference>
<dbReference type="EMBL" id="BGPR01000010">
    <property type="protein sequence ID" value="GBL76389.1"/>
    <property type="molecule type" value="Genomic_DNA"/>
</dbReference>
<evidence type="ECO:0000259" key="2">
    <source>
        <dbReference type="Pfam" id="PF14529"/>
    </source>
</evidence>
<dbReference type="PANTHER" id="PTHR33273">
    <property type="entry name" value="DOMAIN-CONTAINING PROTEIN, PUTATIVE-RELATED"/>
    <property type="match status" value="1"/>
</dbReference>
<comment type="caution">
    <text evidence="3">The sequence shown here is derived from an EMBL/GenBank/DDBJ whole genome shotgun (WGS) entry which is preliminary data.</text>
</comment>
<reference evidence="3 4" key="1">
    <citation type="journal article" date="2019" name="Sci. Rep.">
        <title>Orb-weaving spider Araneus ventricosus genome elucidates the spidroin gene catalogue.</title>
        <authorList>
            <person name="Kono N."/>
            <person name="Nakamura H."/>
            <person name="Ohtoshi R."/>
            <person name="Moran D.A.P."/>
            <person name="Shinohara A."/>
            <person name="Yoshida Y."/>
            <person name="Fujiwara M."/>
            <person name="Mori M."/>
            <person name="Tomita M."/>
            <person name="Arakawa K."/>
        </authorList>
    </citation>
    <scope>NUCLEOTIDE SEQUENCE [LARGE SCALE GENOMIC DNA]</scope>
</reference>
<evidence type="ECO:0000313" key="4">
    <source>
        <dbReference type="Proteomes" id="UP000499080"/>
    </source>
</evidence>
<dbReference type="InterPro" id="IPR005135">
    <property type="entry name" value="Endo/exonuclease/phosphatase"/>
</dbReference>
<proteinExistence type="predicted"/>
<feature type="region of interest" description="Disordered" evidence="1">
    <location>
        <begin position="156"/>
        <end position="176"/>
    </location>
</feature>
<dbReference type="InterPro" id="IPR036691">
    <property type="entry name" value="Endo/exonu/phosph_ase_sf"/>
</dbReference>
<dbReference type="Pfam" id="PF14529">
    <property type="entry name" value="Exo_endo_phos_2"/>
    <property type="match status" value="1"/>
</dbReference>
<dbReference type="Proteomes" id="UP000499080">
    <property type="component" value="Unassembled WGS sequence"/>
</dbReference>
<keyword evidence="4" id="KW-1185">Reference proteome</keyword>
<accession>A0A4Y2AAM9</accession>
<gene>
    <name evidence="3" type="ORF">AVEN_53167_1</name>
</gene>
<evidence type="ECO:0000256" key="1">
    <source>
        <dbReference type="SAM" id="MobiDB-lite"/>
    </source>
</evidence>
<dbReference type="GO" id="GO:0003824">
    <property type="term" value="F:catalytic activity"/>
    <property type="evidence" value="ECO:0007669"/>
    <property type="project" value="InterPro"/>
</dbReference>
<sequence length="176" mass="19542">MVPFDLLSMMSELRILSFCGLPNKKQITVVSIYRPPHGLIDTAELNRIFCSNSQVICFGDFNAKHSSWNTGCSNRNGHLIYDWINNNNFSIIAPLQPTYFSNSYALNATLDFAVVKNISAAEAVAINALPSDHNPIWFEFLLSNVLPIPLRSLTTQTGTGSRISSEYSGQSSNQQH</sequence>
<dbReference type="AlphaFoldDB" id="A0A4Y2AAM9"/>
<dbReference type="PANTHER" id="PTHR33273:SF2">
    <property type="entry name" value="ENDONUCLEASE_EXONUCLEASE_PHOSPHATASE DOMAIN-CONTAINING PROTEIN"/>
    <property type="match status" value="1"/>
</dbReference>
<name>A0A4Y2AAM9_ARAVE</name>
<dbReference type="OrthoDB" id="6471655at2759"/>
<protein>
    <recommendedName>
        <fullName evidence="2">Endonuclease/exonuclease/phosphatase domain-containing protein</fullName>
    </recommendedName>
</protein>
<feature type="domain" description="Endonuclease/exonuclease/phosphatase" evidence="2">
    <location>
        <begin position="27"/>
        <end position="136"/>
    </location>
</feature>
<evidence type="ECO:0000313" key="3">
    <source>
        <dbReference type="EMBL" id="GBL76389.1"/>
    </source>
</evidence>